<dbReference type="InterPro" id="IPR006162">
    <property type="entry name" value="Ppantetheine_attach_site"/>
</dbReference>
<evidence type="ECO:0000259" key="11">
    <source>
        <dbReference type="PROSITE" id="PS52004"/>
    </source>
</evidence>
<dbReference type="InterPro" id="IPR016039">
    <property type="entry name" value="Thiolase-like"/>
</dbReference>
<dbReference type="InterPro" id="IPR020806">
    <property type="entry name" value="PKS_PP-bd"/>
</dbReference>
<comment type="pathway">
    <text evidence="1">Antibiotic biosynthesis.</text>
</comment>
<dbReference type="Pfam" id="PF14765">
    <property type="entry name" value="PS-DH"/>
    <property type="match status" value="1"/>
</dbReference>
<dbReference type="Gene3D" id="1.10.1200.10">
    <property type="entry name" value="ACP-like"/>
    <property type="match status" value="2"/>
</dbReference>
<evidence type="ECO:0000256" key="1">
    <source>
        <dbReference type="ARBA" id="ARBA00004792"/>
    </source>
</evidence>
<dbReference type="PROSITE" id="PS52004">
    <property type="entry name" value="KS3_2"/>
    <property type="match status" value="2"/>
</dbReference>
<feature type="compositionally biased region" description="Basic and acidic residues" evidence="9">
    <location>
        <begin position="1759"/>
        <end position="1768"/>
    </location>
</feature>
<dbReference type="Gene3D" id="3.40.50.720">
    <property type="entry name" value="NAD(P)-binding Rossmann-like Domain"/>
    <property type="match status" value="2"/>
</dbReference>
<dbReference type="PANTHER" id="PTHR43775">
    <property type="entry name" value="FATTY ACID SYNTHASE"/>
    <property type="match status" value="1"/>
</dbReference>
<dbReference type="Pfam" id="PF02801">
    <property type="entry name" value="Ketoacyl-synt_C"/>
    <property type="match status" value="2"/>
</dbReference>
<dbReference type="SUPFAM" id="SSF51735">
    <property type="entry name" value="NAD(P)-binding Rossmann-fold domains"/>
    <property type="match status" value="3"/>
</dbReference>
<dbReference type="PROSITE" id="PS00606">
    <property type="entry name" value="KS3_1"/>
    <property type="match status" value="2"/>
</dbReference>
<dbReference type="Pfam" id="PF16197">
    <property type="entry name" value="KAsynt_C_assoc"/>
    <property type="match status" value="1"/>
</dbReference>
<evidence type="ECO:0000313" key="13">
    <source>
        <dbReference type="EMBL" id="NGO49057.1"/>
    </source>
</evidence>
<dbReference type="InterPro" id="IPR050091">
    <property type="entry name" value="PKS_NRPS_Biosynth_Enz"/>
</dbReference>
<evidence type="ECO:0000256" key="9">
    <source>
        <dbReference type="SAM" id="MobiDB-lite"/>
    </source>
</evidence>
<name>A0ABX0E652_9ACTN</name>
<dbReference type="InterPro" id="IPR049552">
    <property type="entry name" value="PKS_DH_N"/>
</dbReference>
<keyword evidence="7" id="KW-0012">Acyltransferase</keyword>
<dbReference type="InterPro" id="IPR049551">
    <property type="entry name" value="PKS_DH_C"/>
</dbReference>
<dbReference type="InterPro" id="IPR016035">
    <property type="entry name" value="Acyl_Trfase/lysoPLipase"/>
</dbReference>
<proteinExistence type="predicted"/>
<feature type="region of interest" description="C-terminal hotdog fold" evidence="8">
    <location>
        <begin position="1420"/>
        <end position="1558"/>
    </location>
</feature>
<keyword evidence="2" id="KW-0596">Phosphopantetheine</keyword>
<keyword evidence="5" id="KW-0045">Antibiotic biosynthesis</keyword>
<dbReference type="Pfam" id="PF21089">
    <property type="entry name" value="PKS_DH_N"/>
    <property type="match status" value="1"/>
</dbReference>
<dbReference type="InterPro" id="IPR009081">
    <property type="entry name" value="PP-bd_ACP"/>
</dbReference>
<evidence type="ECO:0000256" key="7">
    <source>
        <dbReference type="ARBA" id="ARBA00023315"/>
    </source>
</evidence>
<dbReference type="InterPro" id="IPR001227">
    <property type="entry name" value="Ac_transferase_dom_sf"/>
</dbReference>
<dbReference type="InterPro" id="IPR013968">
    <property type="entry name" value="PKS_KR"/>
</dbReference>
<dbReference type="InterPro" id="IPR014043">
    <property type="entry name" value="Acyl_transferase_dom"/>
</dbReference>
<dbReference type="Proteomes" id="UP001518140">
    <property type="component" value="Unassembled WGS sequence"/>
</dbReference>
<dbReference type="InterPro" id="IPR036736">
    <property type="entry name" value="ACP-like_sf"/>
</dbReference>
<feature type="domain" description="Ketosynthase family 3 (KS3)" evidence="11">
    <location>
        <begin position="372"/>
        <end position="798"/>
    </location>
</feature>
<dbReference type="SUPFAM" id="SSF52151">
    <property type="entry name" value="FabD/lysophospholipase-like"/>
    <property type="match status" value="1"/>
</dbReference>
<feature type="active site" description="Proton acceptor; for dehydratase activity" evidence="8">
    <location>
        <position position="1311"/>
    </location>
</feature>
<dbReference type="InterPro" id="IPR014031">
    <property type="entry name" value="Ketoacyl_synth_C"/>
</dbReference>
<feature type="region of interest" description="Disordered" evidence="9">
    <location>
        <begin position="1743"/>
        <end position="1771"/>
    </location>
</feature>
<evidence type="ECO:0000313" key="14">
    <source>
        <dbReference type="Proteomes" id="UP001518140"/>
    </source>
</evidence>
<dbReference type="Gene3D" id="3.10.129.110">
    <property type="entry name" value="Polyketide synthase dehydratase"/>
    <property type="match status" value="1"/>
</dbReference>
<feature type="active site" description="Proton donor; for dehydratase activity" evidence="8">
    <location>
        <position position="1481"/>
    </location>
</feature>
<feature type="non-terminal residue" evidence="13">
    <location>
        <position position="2517"/>
    </location>
</feature>
<evidence type="ECO:0000256" key="8">
    <source>
        <dbReference type="PROSITE-ProRule" id="PRU01363"/>
    </source>
</evidence>
<protein>
    <submittedName>
        <fullName evidence="13">SDR family NAD(P)-dependent oxidoreductase</fullName>
    </submittedName>
</protein>
<dbReference type="SMART" id="SM00823">
    <property type="entry name" value="PKS_PP"/>
    <property type="match status" value="2"/>
</dbReference>
<dbReference type="Pfam" id="PF22953">
    <property type="entry name" value="SpnB_Rossmann"/>
    <property type="match status" value="1"/>
</dbReference>
<dbReference type="InterPro" id="IPR020841">
    <property type="entry name" value="PKS_Beta-ketoAc_synthase_dom"/>
</dbReference>
<organism evidence="13 14">
    <name type="scientific">Streptomyces ureilyticus</name>
    <dbReference type="NCBI Taxonomy" id="1775131"/>
    <lineage>
        <taxon>Bacteria</taxon>
        <taxon>Bacillati</taxon>
        <taxon>Actinomycetota</taxon>
        <taxon>Actinomycetes</taxon>
        <taxon>Kitasatosporales</taxon>
        <taxon>Streptomycetaceae</taxon>
        <taxon>Streptomyces</taxon>
    </lineage>
</organism>
<dbReference type="EMBL" id="JAAKZX010000329">
    <property type="protein sequence ID" value="NGO49057.1"/>
    <property type="molecule type" value="Genomic_DNA"/>
</dbReference>
<feature type="compositionally biased region" description="Low complexity" evidence="9">
    <location>
        <begin position="1600"/>
        <end position="1618"/>
    </location>
</feature>
<dbReference type="SUPFAM" id="SSF47336">
    <property type="entry name" value="ACP-like"/>
    <property type="match status" value="2"/>
</dbReference>
<comment type="caution">
    <text evidence="13">The sequence shown here is derived from an EMBL/GenBank/DDBJ whole genome shotgun (WGS) entry which is preliminary data.</text>
</comment>
<evidence type="ECO:0000259" key="12">
    <source>
        <dbReference type="PROSITE" id="PS52019"/>
    </source>
</evidence>
<evidence type="ECO:0000256" key="6">
    <source>
        <dbReference type="ARBA" id="ARBA00023268"/>
    </source>
</evidence>
<feature type="region of interest" description="N-terminal hotdog fold" evidence="8">
    <location>
        <begin position="1279"/>
        <end position="1403"/>
    </location>
</feature>
<dbReference type="SMART" id="SM01294">
    <property type="entry name" value="PKS_PP_betabranch"/>
    <property type="match status" value="2"/>
</dbReference>
<dbReference type="SMART" id="SM00827">
    <property type="entry name" value="PKS_AT"/>
    <property type="match status" value="1"/>
</dbReference>
<feature type="domain" description="Ketosynthase family 3 (KS3)" evidence="11">
    <location>
        <begin position="2161"/>
        <end position="2517"/>
    </location>
</feature>
<dbReference type="Gene3D" id="3.40.47.10">
    <property type="match status" value="2"/>
</dbReference>
<dbReference type="Pfam" id="PF00550">
    <property type="entry name" value="PP-binding"/>
    <property type="match status" value="2"/>
</dbReference>
<dbReference type="SUPFAM" id="SSF53901">
    <property type="entry name" value="Thiolase-like"/>
    <property type="match status" value="2"/>
</dbReference>
<dbReference type="InterPro" id="IPR036291">
    <property type="entry name" value="NAD(P)-bd_dom_sf"/>
</dbReference>
<feature type="domain" description="PKS/mFAS DH" evidence="12">
    <location>
        <begin position="1279"/>
        <end position="1558"/>
    </location>
</feature>
<evidence type="ECO:0000259" key="10">
    <source>
        <dbReference type="PROSITE" id="PS50075"/>
    </source>
</evidence>
<dbReference type="CDD" id="cd00833">
    <property type="entry name" value="PKS"/>
    <property type="match status" value="2"/>
</dbReference>
<accession>A0ABX0E652</accession>
<dbReference type="InterPro" id="IPR018201">
    <property type="entry name" value="Ketoacyl_synth_AS"/>
</dbReference>
<feature type="domain" description="Carrier" evidence="10">
    <location>
        <begin position="274"/>
        <end position="352"/>
    </location>
</feature>
<dbReference type="SMART" id="SM00826">
    <property type="entry name" value="PKS_DH"/>
    <property type="match status" value="1"/>
</dbReference>
<keyword evidence="14" id="KW-1185">Reference proteome</keyword>
<evidence type="ECO:0000256" key="3">
    <source>
        <dbReference type="ARBA" id="ARBA00022553"/>
    </source>
</evidence>
<evidence type="ECO:0000256" key="2">
    <source>
        <dbReference type="ARBA" id="ARBA00022450"/>
    </source>
</evidence>
<dbReference type="Pfam" id="PF00109">
    <property type="entry name" value="ketoacyl-synt"/>
    <property type="match status" value="2"/>
</dbReference>
<evidence type="ECO:0000256" key="5">
    <source>
        <dbReference type="ARBA" id="ARBA00023194"/>
    </source>
</evidence>
<dbReference type="CDD" id="cd08956">
    <property type="entry name" value="KR_3_FAS_SDR_x"/>
    <property type="match status" value="2"/>
</dbReference>
<dbReference type="PROSITE" id="PS50075">
    <property type="entry name" value="CARRIER"/>
    <property type="match status" value="2"/>
</dbReference>
<feature type="region of interest" description="Disordered" evidence="9">
    <location>
        <begin position="1600"/>
        <end position="1619"/>
    </location>
</feature>
<dbReference type="InterPro" id="IPR042104">
    <property type="entry name" value="PKS_dehydratase_sf"/>
</dbReference>
<dbReference type="InterPro" id="IPR032821">
    <property type="entry name" value="PKS_assoc"/>
</dbReference>
<keyword evidence="3" id="KW-0597">Phosphoprotein</keyword>
<dbReference type="InterPro" id="IPR020807">
    <property type="entry name" value="PKS_DH"/>
</dbReference>
<dbReference type="PROSITE" id="PS52019">
    <property type="entry name" value="PKS_MFAS_DH"/>
    <property type="match status" value="1"/>
</dbReference>
<dbReference type="InterPro" id="IPR057326">
    <property type="entry name" value="KR_dom"/>
</dbReference>
<feature type="domain" description="Carrier" evidence="10">
    <location>
        <begin position="2067"/>
        <end position="2142"/>
    </location>
</feature>
<gene>
    <name evidence="13" type="ORF">G6048_45600</name>
</gene>
<dbReference type="InterPro" id="IPR016036">
    <property type="entry name" value="Malonyl_transacylase_ACP-bd"/>
</dbReference>
<keyword evidence="6" id="KW-0511">Multifunctional enzyme</keyword>
<dbReference type="Pfam" id="PF08659">
    <property type="entry name" value="KR"/>
    <property type="match status" value="2"/>
</dbReference>
<dbReference type="InterPro" id="IPR014030">
    <property type="entry name" value="Ketoacyl_synth_N"/>
</dbReference>
<dbReference type="InterPro" id="IPR049900">
    <property type="entry name" value="PKS_mFAS_DH"/>
</dbReference>
<dbReference type="SMART" id="SM00825">
    <property type="entry name" value="PKS_KS"/>
    <property type="match status" value="2"/>
</dbReference>
<keyword evidence="4" id="KW-0808">Transferase</keyword>
<dbReference type="InterPro" id="IPR055123">
    <property type="entry name" value="SpnB-like_Rossmann"/>
</dbReference>
<dbReference type="Pfam" id="PF00698">
    <property type="entry name" value="Acyl_transf_1"/>
    <property type="match status" value="1"/>
</dbReference>
<sequence>MRHLLLASRRGLDAPGARELEAELLGVGAASVSVVACDVADRRAVDALVAGVPAEYPLRAVVHAAGLLDDGTVAALTPERLDTVLRAKVDAAVNLHEATHGLDLTDFILFSSAAGVFGNAGQANYAAANTFLDALAQHRRAEGLPGVSLAWGLWAKAEGMAGGAGLLEQTSRTRLSRTGTAPISDDQGLALFDRAVRTDRALLVPIEMDMGVLRAQAGTGTMPPLLRNLVRLPARRTADANSAPHTTDATGTARIAAGQGTDLAQRLAALSGAEQERLLLDVVRAHTAAVLGHETPESFDAGQAFRSLGFDSLMAVELRNRLSSATGLRLSASLVFDHPNASALAGQLRAQLVPAEQGADLTAAATAAAPADEPLAIVGMACRFPGGVDSPEGLWQLLRDGLDATTPLPSDRGWDPDDFYDPDPNAPGKNYTRAGGFLRDAAGFDAELFGIPPREALAMDPQQRLLMETSWEAFESAGIAPESLRGSQVGVFAGAMGSDYMATMAVPEELEGFFATGSAGSVISGRIAYTFGLEGPAVTVDTACSSSLVALHLAGQALRAGECSMALAGGVQVVATPRALIEMSRQRGLAPDGRSKAFSAAADGTGWGEGVGVLVLERLSDARRNGHEVLAVIRGSAVNQDGASNGLTAPNGPSQQRVIRAALASARLEAGDVDAVEAHGTGTTLGDPIEAQALLATYGQGRPVDRPLWLGSVKSNIAHTQAAAGVAGVIKMVLALRQGVLPRTLHAEEASPHVDWSAGAVELLTEAREWPRTGDRPRRAGVSSFGISGTNAHVIVEEAPQTGAGADSHSGADSRPDRAPGAVVPWVVSGSSAEALAAQAGRLAEYAEARPDLDPVDVGWSLATTRSVLHHRAVVLGVDGDRNELLAGLRAVSSGAPSASVVSAAADVRGRVVFVLPGQGSQWAGMAVELLDSSPVFAEAFAQCDAAVAPLVGWSVTDVVRGLEGAPAVERIEVLQPVLFAVNVSLAAVWRAAGVEPAAVVGHSQGEIAAAHVAGALSLEDAARVVVLRSKLFAEELVGHGAVASVALSADAVEEQLARWDGRLVVAGRNGPGAATVAGDEAALEEFVAECAADEVRARIVGSTVASHCAQVDPLRDRILELFADIEPRASQVPFYSTVTGGVLDTTELGADYWFHNAREPVNYEGAVRAMLEDGYRFFVECSAHPVLVPGTQATAEDAGIEAVATGSLRRQEGGLHRLLTSVAEVFTRGIDVNWPALLPGGRQVKLPTYAFQRQRYWLADTGSPMGDPDALGLAPAEHPVLGATVRLADDQGVVLTGRISLRTHPWLADHAVAGAVLLPGTGFAELAIRAGDEAGCPRLEELTLESPLVVPEDSGVRVQVRVGPEWENGRRSVSVHSQRVDAPGDEWVRHADGVLAEEGTAEARTAEAFDLAEWPPANAEPVSLDDLYDGLAASGYGYGPVFRGLRAAWRRGEDIFAEVSLPEGEATGTAGFGIHPALLDACLHAGLTRQHSGDEVRLPFVWHGVTLFAGGASHVRVQLTPAGTDGAVSLRVADSAGLPVASVDALITRPLATERLRQASAVEQSALFGVDWVAAAEVEASAAPRWAVLGCTDPAMDSDSGAGSDLASGSGSGSDVDSYPEHVVLPCTPIRGGELAEVVHEVTGEVLCAIQEWLADEAAARSKLIVVTRGAVVAGPDESAADLSHAAVWGLVRSAQTENPGRFVLVDVDDATDWEAALPSVLAVDEPQVAVRGSTVLRPRLVRSGAHPNATGADATDEPGRSERGDSTDEWLWDPDGTVLITGGTGLLGRLLACHLARERGVRHLLLTSRRGTAAPGARELRAELENCGAHVSIVACDTADRDAVDQLLATVPEQHPLTAVVHAAGLLDDRTIPALSGDQLDTVMRPKVDAAVNLHEATRDLDLKAFVLFSSAAGVFGNPGQGNYAAANTFLDALAQHRRAQGLPGVSLAWGLWAGESGMSEHLAEPVEEGGHALVTATGATALTNEEGLALFDAAARVPDRALLVPLGMDWGVLRNRARTQALPPLLRGLVRTPVRRTATAARTGTTTSALARRLAGLSTPEQESVVLDLVRDLAVAVLGHAKTNVVDLRRGFLDQGFDSLTAIQLRNQLNNATGLSLPATLVFDHPTPLDLAHHLLTQVAGTEHTAAGAPTRTAVAMDEPLAIIGMACRFPGGADSPEALWRLVADERDAVGGLPVDRGWDLASLYDPDPDARGKSYVRQGAFVYDAGDFDAELFGISPREALAMDPQQRLLLETSWEAFERAGIAPESLRGGQVGVFAGAMGSDYTANLSQAPEGVEGYAATGGAGSVISGRVSYTFGLEGPAVTVDTACSSSLVALHLAGQALRAGECSMALAAGVTVMAGPQELTEFSRQRALAWDGRCKAFSAQADGFGFAEGAGALLLERLSDARRNGHEVLAVVRGSAVNQDGASSGLTAPNGPSQQRVIRAALASARLEAGDVDAVEAHGTGTTLGDPIEAQALLATYGQDRPVDRPLWLGSVKSNIAHTQAAAGVA</sequence>
<evidence type="ECO:0000256" key="4">
    <source>
        <dbReference type="ARBA" id="ARBA00022679"/>
    </source>
</evidence>
<dbReference type="SUPFAM" id="SSF55048">
    <property type="entry name" value="Probable ACP-binding domain of malonyl-CoA ACP transacylase"/>
    <property type="match status" value="1"/>
</dbReference>
<dbReference type="PROSITE" id="PS00012">
    <property type="entry name" value="PHOSPHOPANTETHEINE"/>
    <property type="match status" value="1"/>
</dbReference>
<dbReference type="SMART" id="SM00822">
    <property type="entry name" value="PKS_KR"/>
    <property type="match status" value="2"/>
</dbReference>
<dbReference type="Gene3D" id="3.30.70.3290">
    <property type="match status" value="1"/>
</dbReference>
<dbReference type="PANTHER" id="PTHR43775:SF51">
    <property type="entry name" value="INACTIVE PHENOLPHTHIOCEROL SYNTHESIS POLYKETIDE SYNTHASE TYPE I PKS1-RELATED"/>
    <property type="match status" value="1"/>
</dbReference>
<dbReference type="Gene3D" id="3.40.366.10">
    <property type="entry name" value="Malonyl-Coenzyme A Acyl Carrier Protein, domain 2"/>
    <property type="match status" value="1"/>
</dbReference>
<reference evidence="13 14" key="1">
    <citation type="submission" date="2020-02" db="EMBL/GenBank/DDBJ databases">
        <title>Whole-genome analyses of novel actinobacteria.</title>
        <authorList>
            <person name="Sahin N."/>
            <person name="Tokatli A."/>
        </authorList>
    </citation>
    <scope>NUCLEOTIDE SEQUENCE [LARGE SCALE GENOMIC DNA]</scope>
    <source>
        <strain evidence="13 14">YC419</strain>
    </source>
</reference>